<feature type="non-terminal residue" evidence="2">
    <location>
        <position position="185"/>
    </location>
</feature>
<reference evidence="2 3" key="1">
    <citation type="journal article" date="2018" name="Sci. Rep.">
        <title>Comparative analysis of the Pocillopora damicornis genome highlights role of immune system in coral evolution.</title>
        <authorList>
            <person name="Cunning R."/>
            <person name="Bay R.A."/>
            <person name="Gillette P."/>
            <person name="Baker A.C."/>
            <person name="Traylor-Knowles N."/>
        </authorList>
    </citation>
    <scope>NUCLEOTIDE SEQUENCE [LARGE SCALE GENOMIC DNA]</scope>
    <source>
        <strain evidence="2">RSMAS</strain>
        <tissue evidence="2">Whole animal</tissue>
    </source>
</reference>
<evidence type="ECO:0000313" key="2">
    <source>
        <dbReference type="EMBL" id="RMX40633.1"/>
    </source>
</evidence>
<evidence type="ECO:0008006" key="4">
    <source>
        <dbReference type="Google" id="ProtNLM"/>
    </source>
</evidence>
<gene>
    <name evidence="2" type="ORF">pdam_00009906</name>
</gene>
<evidence type="ECO:0000313" key="3">
    <source>
        <dbReference type="Proteomes" id="UP000275408"/>
    </source>
</evidence>
<dbReference type="InterPro" id="IPR036383">
    <property type="entry name" value="TSP1_rpt_sf"/>
</dbReference>
<evidence type="ECO:0000256" key="1">
    <source>
        <dbReference type="SAM" id="Phobius"/>
    </source>
</evidence>
<keyword evidence="1" id="KW-0472">Membrane</keyword>
<dbReference type="EMBL" id="RCHS01003600">
    <property type="protein sequence ID" value="RMX40633.1"/>
    <property type="molecule type" value="Genomic_DNA"/>
</dbReference>
<feature type="transmembrane region" description="Helical" evidence="1">
    <location>
        <begin position="25"/>
        <end position="45"/>
    </location>
</feature>
<comment type="caution">
    <text evidence="2">The sequence shown here is derived from an EMBL/GenBank/DDBJ whole genome shotgun (WGS) entry which is preliminary data.</text>
</comment>
<keyword evidence="1" id="KW-0812">Transmembrane</keyword>
<dbReference type="AlphaFoldDB" id="A0A3M6TGX2"/>
<dbReference type="STRING" id="46731.A0A3M6TGX2"/>
<organism evidence="2 3">
    <name type="scientific">Pocillopora damicornis</name>
    <name type="common">Cauliflower coral</name>
    <name type="synonym">Millepora damicornis</name>
    <dbReference type="NCBI Taxonomy" id="46731"/>
    <lineage>
        <taxon>Eukaryota</taxon>
        <taxon>Metazoa</taxon>
        <taxon>Cnidaria</taxon>
        <taxon>Anthozoa</taxon>
        <taxon>Hexacorallia</taxon>
        <taxon>Scleractinia</taxon>
        <taxon>Astrocoeniina</taxon>
        <taxon>Pocilloporidae</taxon>
        <taxon>Pocillopora</taxon>
    </lineage>
</organism>
<dbReference type="SUPFAM" id="SSF82895">
    <property type="entry name" value="TSP-1 type 1 repeat"/>
    <property type="match status" value="1"/>
</dbReference>
<protein>
    <recommendedName>
        <fullName evidence="4">EGF-like domain-containing protein</fullName>
    </recommendedName>
</protein>
<dbReference type="Gene3D" id="2.20.100.10">
    <property type="entry name" value="Thrombospondin type-1 (TSP1) repeat"/>
    <property type="match status" value="1"/>
</dbReference>
<dbReference type="SMART" id="SM00209">
    <property type="entry name" value="TSP1"/>
    <property type="match status" value="1"/>
</dbReference>
<dbReference type="PROSITE" id="PS50092">
    <property type="entry name" value="TSP1"/>
    <property type="match status" value="1"/>
</dbReference>
<name>A0A3M6TGX2_POCDA</name>
<sequence>FLAFTNKKLIACSDKGILDHACSKVLAGVWLCIVMLFSETCYAFWSRRRRRRRPAPPPPCVPRNCVVSHWSNYGSCSYPCGNGGVQWRSRHVTISQNHCGSCSYHMRESKRCNIGLCANYGRPHSSGCYCRLGYTGTCCKAGDVDGDVVGHRFASPAIAELVDSLTGAVVLLPVGLVVYSGERAV</sequence>
<keyword evidence="1" id="KW-1133">Transmembrane helix</keyword>
<proteinExistence type="predicted"/>
<dbReference type="Proteomes" id="UP000275408">
    <property type="component" value="Unassembled WGS sequence"/>
</dbReference>
<keyword evidence="3" id="KW-1185">Reference proteome</keyword>
<feature type="non-terminal residue" evidence="2">
    <location>
        <position position="1"/>
    </location>
</feature>
<accession>A0A3M6TGX2</accession>
<dbReference type="InterPro" id="IPR000884">
    <property type="entry name" value="TSP1_rpt"/>
</dbReference>